<dbReference type="Proteomes" id="UP000239576">
    <property type="component" value="Unassembled WGS sequence"/>
</dbReference>
<dbReference type="CDD" id="cd16922">
    <property type="entry name" value="HATPase_EvgS-ArcB-TorS-like"/>
    <property type="match status" value="1"/>
</dbReference>
<feature type="domain" description="Response regulatory" evidence="15">
    <location>
        <begin position="461"/>
        <end position="574"/>
    </location>
</feature>
<comment type="caution">
    <text evidence="12">Lacks conserved residue(s) required for the propagation of feature annotation.</text>
</comment>
<keyword evidence="6" id="KW-0808">Transferase</keyword>
<dbReference type="GO" id="GO:0000155">
    <property type="term" value="F:phosphorelay sensor kinase activity"/>
    <property type="evidence" value="ECO:0007669"/>
    <property type="project" value="InterPro"/>
</dbReference>
<evidence type="ECO:0000256" key="1">
    <source>
        <dbReference type="ARBA" id="ARBA00000085"/>
    </source>
</evidence>
<evidence type="ECO:0000259" key="15">
    <source>
        <dbReference type="PROSITE" id="PS50110"/>
    </source>
</evidence>
<dbReference type="CDD" id="cd00082">
    <property type="entry name" value="HisKA"/>
    <property type="match status" value="1"/>
</dbReference>
<reference evidence="17" key="1">
    <citation type="submission" date="2018-02" db="EMBL/GenBank/DDBJ databases">
        <authorList>
            <person name="Moore K."/>
            <person name="Momper L."/>
        </authorList>
    </citation>
    <scope>NUCLEOTIDE SEQUENCE [LARGE SCALE GENOMIC DNA]</scope>
    <source>
        <strain evidence="17">ULC18</strain>
    </source>
</reference>
<evidence type="ECO:0000256" key="12">
    <source>
        <dbReference type="PROSITE-ProRule" id="PRU00169"/>
    </source>
</evidence>
<dbReference type="InterPro" id="IPR003661">
    <property type="entry name" value="HisK_dim/P_dom"/>
</dbReference>
<feature type="region of interest" description="Disordered" evidence="13">
    <location>
        <begin position="294"/>
        <end position="313"/>
    </location>
</feature>
<dbReference type="InterPro" id="IPR001789">
    <property type="entry name" value="Sig_transdc_resp-reg_receiver"/>
</dbReference>
<dbReference type="RefSeq" id="WP_106256268.1">
    <property type="nucleotide sequence ID" value="NZ_CAWNSW010000042.1"/>
</dbReference>
<dbReference type="SUPFAM" id="SSF47384">
    <property type="entry name" value="Homodimeric domain of signal transducing histidine kinase"/>
    <property type="match status" value="1"/>
</dbReference>
<keyword evidence="4" id="KW-1003">Cell membrane</keyword>
<keyword evidence="17" id="KW-1185">Reference proteome</keyword>
<feature type="domain" description="Histidine kinase" evidence="14">
    <location>
        <begin position="189"/>
        <end position="427"/>
    </location>
</feature>
<keyword evidence="5" id="KW-0597">Phosphoprotein</keyword>
<dbReference type="Gene3D" id="3.30.565.10">
    <property type="entry name" value="Histidine kinase-like ATPase, C-terminal domain"/>
    <property type="match status" value="1"/>
</dbReference>
<feature type="compositionally biased region" description="Polar residues" evidence="13">
    <location>
        <begin position="294"/>
        <end position="306"/>
    </location>
</feature>
<gene>
    <name evidence="16" type="ORF">C7B82_10590</name>
</gene>
<evidence type="ECO:0000256" key="4">
    <source>
        <dbReference type="ARBA" id="ARBA00022475"/>
    </source>
</evidence>
<comment type="catalytic activity">
    <reaction evidence="1">
        <text>ATP + protein L-histidine = ADP + protein N-phospho-L-histidine.</text>
        <dbReference type="EC" id="2.7.13.3"/>
    </reaction>
</comment>
<protein>
    <recommendedName>
        <fullName evidence="3">histidine kinase</fullName>
        <ecNumber evidence="3">2.7.13.3</ecNumber>
    </recommendedName>
</protein>
<dbReference type="PANTHER" id="PTHR43047">
    <property type="entry name" value="TWO-COMPONENT HISTIDINE PROTEIN KINASE"/>
    <property type="match status" value="1"/>
</dbReference>
<dbReference type="Gene3D" id="3.40.50.2300">
    <property type="match status" value="1"/>
</dbReference>
<keyword evidence="8" id="KW-0418">Kinase</keyword>
<dbReference type="SUPFAM" id="SSF55874">
    <property type="entry name" value="ATPase domain of HSP90 chaperone/DNA topoisomerase II/histidine kinase"/>
    <property type="match status" value="1"/>
</dbReference>
<evidence type="ECO:0000256" key="2">
    <source>
        <dbReference type="ARBA" id="ARBA00004236"/>
    </source>
</evidence>
<evidence type="ECO:0000256" key="9">
    <source>
        <dbReference type="ARBA" id="ARBA00022840"/>
    </source>
</evidence>
<keyword evidence="7" id="KW-0547">Nucleotide-binding</keyword>
<evidence type="ECO:0000256" key="3">
    <source>
        <dbReference type="ARBA" id="ARBA00012438"/>
    </source>
</evidence>
<dbReference type="InterPro" id="IPR036097">
    <property type="entry name" value="HisK_dim/P_sf"/>
</dbReference>
<dbReference type="InterPro" id="IPR036890">
    <property type="entry name" value="HATPase_C_sf"/>
</dbReference>
<dbReference type="SMART" id="SM00387">
    <property type="entry name" value="HATPase_c"/>
    <property type="match status" value="1"/>
</dbReference>
<keyword evidence="11" id="KW-0472">Membrane</keyword>
<evidence type="ECO:0000256" key="8">
    <source>
        <dbReference type="ARBA" id="ARBA00022777"/>
    </source>
</evidence>
<dbReference type="GO" id="GO:0009927">
    <property type="term" value="F:histidine phosphotransfer kinase activity"/>
    <property type="evidence" value="ECO:0007669"/>
    <property type="project" value="TreeGrafter"/>
</dbReference>
<dbReference type="InterPro" id="IPR011006">
    <property type="entry name" value="CheY-like_superfamily"/>
</dbReference>
<evidence type="ECO:0000313" key="16">
    <source>
        <dbReference type="EMBL" id="PSB29796.1"/>
    </source>
</evidence>
<dbReference type="SUPFAM" id="SSF52172">
    <property type="entry name" value="CheY-like"/>
    <property type="match status" value="1"/>
</dbReference>
<dbReference type="Pfam" id="PF02518">
    <property type="entry name" value="HATPase_c"/>
    <property type="match status" value="1"/>
</dbReference>
<dbReference type="InterPro" id="IPR005467">
    <property type="entry name" value="His_kinase_dom"/>
</dbReference>
<evidence type="ECO:0000256" key="11">
    <source>
        <dbReference type="ARBA" id="ARBA00023136"/>
    </source>
</evidence>
<dbReference type="GO" id="GO:0005524">
    <property type="term" value="F:ATP binding"/>
    <property type="evidence" value="ECO:0007669"/>
    <property type="project" value="UniProtKB-KW"/>
</dbReference>
<dbReference type="PANTHER" id="PTHR43047:SF63">
    <property type="entry name" value="HISTIDINE KINASE"/>
    <property type="match status" value="1"/>
</dbReference>
<organism evidence="16 17">
    <name type="scientific">Stenomitos frigidus ULC18</name>
    <dbReference type="NCBI Taxonomy" id="2107698"/>
    <lineage>
        <taxon>Bacteria</taxon>
        <taxon>Bacillati</taxon>
        <taxon>Cyanobacteriota</taxon>
        <taxon>Cyanophyceae</taxon>
        <taxon>Leptolyngbyales</taxon>
        <taxon>Leptolyngbyaceae</taxon>
        <taxon>Stenomitos</taxon>
    </lineage>
</organism>
<keyword evidence="9" id="KW-0067">ATP-binding</keyword>
<reference evidence="16 17" key="2">
    <citation type="submission" date="2018-03" db="EMBL/GenBank/DDBJ databases">
        <title>The ancient ancestry and fast evolution of plastids.</title>
        <authorList>
            <person name="Moore K.R."/>
            <person name="Magnabosco C."/>
            <person name="Momper L."/>
            <person name="Gold D.A."/>
            <person name="Bosak T."/>
            <person name="Fournier G.P."/>
        </authorList>
    </citation>
    <scope>NUCLEOTIDE SEQUENCE [LARGE SCALE GENOMIC DNA]</scope>
    <source>
        <strain evidence="16 17">ULC18</strain>
    </source>
</reference>
<dbReference type="AlphaFoldDB" id="A0A2T1EAK9"/>
<evidence type="ECO:0000256" key="5">
    <source>
        <dbReference type="ARBA" id="ARBA00022553"/>
    </source>
</evidence>
<evidence type="ECO:0000256" key="10">
    <source>
        <dbReference type="ARBA" id="ARBA00023012"/>
    </source>
</evidence>
<comment type="caution">
    <text evidence="16">The sequence shown here is derived from an EMBL/GenBank/DDBJ whole genome shotgun (WGS) entry which is preliminary data.</text>
</comment>
<sequence length="589" mass="65697">MPSNRSVSLSRVLPHQMFDQLGSVLNQTAQAFDETVWRFTEAMMPVDHATTEQPKRFLLVVSRQFSGLLLAEAVPLCTEPLQYQVELTFVPDAIAAFMATLSSQLQDEPVSVRRLQEAREQLQANDPAVQSEFTLRLTDVLIAPQTQLQTQIQQQESLLEQHAMERLQVQDALLAAQAASRTKTEFLAAMSHELRTPLTCVIGMADTLLRFMTLKPEVHFLQLQKQEGYLKLIKRSGEHLLELINDILDVSQVEAGRAVLNVRSFSLSQIAHQSLQMLQERARSKGVELTLRTLQRDSQSSVSGSNHPEDDAFTADPRRVSQILLNLLTNAIKFTPEGGHVTLRFGNKQNIAMFQVEDTGIGISESQRPLLFQMFQQLDSALNRTYEGTGLGLALTKQLVELHNGRIEVHSTVGVGSTFTVWLPAQPIAQSTKSNSKTLPAITANLLETDAATHPLPVGERIVLIEDHDETAMLICDLLTATDCQVVWMIDGSTAMRQIELLHPCLIIINRHLPDMQSDDILYFVHQHPALQATKILMLVEQNTSGDHLEAGADAYLTKPIEPYPLLDQVAALVGESRKNKRQLAKEQK</sequence>
<dbReference type="FunFam" id="3.30.565.10:FF:000023">
    <property type="entry name" value="PAS domain-containing sensor histidine kinase"/>
    <property type="match status" value="1"/>
</dbReference>
<dbReference type="PRINTS" id="PR00344">
    <property type="entry name" value="BCTRLSENSOR"/>
</dbReference>
<dbReference type="InterPro" id="IPR004358">
    <property type="entry name" value="Sig_transdc_His_kin-like_C"/>
</dbReference>
<comment type="subcellular location">
    <subcellularLocation>
        <location evidence="2">Cell membrane</location>
    </subcellularLocation>
</comment>
<keyword evidence="10" id="KW-0902">Two-component regulatory system</keyword>
<dbReference type="Pfam" id="PF00512">
    <property type="entry name" value="HisKA"/>
    <property type="match status" value="1"/>
</dbReference>
<dbReference type="Gene3D" id="1.10.287.130">
    <property type="match status" value="1"/>
</dbReference>
<dbReference type="PROSITE" id="PS50110">
    <property type="entry name" value="RESPONSE_REGULATORY"/>
    <property type="match status" value="1"/>
</dbReference>
<dbReference type="PROSITE" id="PS50109">
    <property type="entry name" value="HIS_KIN"/>
    <property type="match status" value="1"/>
</dbReference>
<dbReference type="InterPro" id="IPR003594">
    <property type="entry name" value="HATPase_dom"/>
</dbReference>
<dbReference type="OrthoDB" id="500345at2"/>
<dbReference type="SMART" id="SM00448">
    <property type="entry name" value="REC"/>
    <property type="match status" value="1"/>
</dbReference>
<dbReference type="SMART" id="SM00388">
    <property type="entry name" value="HisKA"/>
    <property type="match status" value="1"/>
</dbReference>
<dbReference type="EMBL" id="PVWK01000058">
    <property type="protein sequence ID" value="PSB29796.1"/>
    <property type="molecule type" value="Genomic_DNA"/>
</dbReference>
<evidence type="ECO:0000259" key="14">
    <source>
        <dbReference type="PROSITE" id="PS50109"/>
    </source>
</evidence>
<accession>A0A2T1EAK9</accession>
<name>A0A2T1EAK9_9CYAN</name>
<dbReference type="EC" id="2.7.13.3" evidence="3"/>
<proteinExistence type="predicted"/>
<evidence type="ECO:0000313" key="17">
    <source>
        <dbReference type="Proteomes" id="UP000239576"/>
    </source>
</evidence>
<dbReference type="GO" id="GO:0005886">
    <property type="term" value="C:plasma membrane"/>
    <property type="evidence" value="ECO:0007669"/>
    <property type="project" value="UniProtKB-SubCell"/>
</dbReference>
<dbReference type="Pfam" id="PF00072">
    <property type="entry name" value="Response_reg"/>
    <property type="match status" value="1"/>
</dbReference>
<evidence type="ECO:0000256" key="7">
    <source>
        <dbReference type="ARBA" id="ARBA00022741"/>
    </source>
</evidence>
<evidence type="ECO:0000256" key="6">
    <source>
        <dbReference type="ARBA" id="ARBA00022679"/>
    </source>
</evidence>
<evidence type="ECO:0000256" key="13">
    <source>
        <dbReference type="SAM" id="MobiDB-lite"/>
    </source>
</evidence>